<comment type="similarity">
    <text evidence="2 7">Belongs to the ARPC5 family.</text>
</comment>
<dbReference type="AlphaFoldDB" id="A0A167IBS5"/>
<dbReference type="InterPro" id="IPR006789">
    <property type="entry name" value="ARPC5"/>
</dbReference>
<evidence type="ECO:0000256" key="3">
    <source>
        <dbReference type="ARBA" id="ARBA00022490"/>
    </source>
</evidence>
<evidence type="ECO:0000256" key="1">
    <source>
        <dbReference type="ARBA" id="ARBA00004245"/>
    </source>
</evidence>
<evidence type="ECO:0000256" key="4">
    <source>
        <dbReference type="ARBA" id="ARBA00023212"/>
    </source>
</evidence>
<dbReference type="EMBL" id="KV417310">
    <property type="protein sequence ID" value="KZO92488.1"/>
    <property type="molecule type" value="Genomic_DNA"/>
</dbReference>
<sequence>MDTAFRKINVDLFDEEALLPSELYDPDPRAAAQVLADTREKSGAVRGSLSRGDIAGALEVVLDQAPYGEGVDEAKALNLSSVLLILNSTKTSDIPSLVKHLTQQQQDTLMKYLYKGMAQQGDHADVNGSVMLGWHERLTEVAGIGCIVRVMTDRRTV</sequence>
<reference evidence="8 9" key="1">
    <citation type="journal article" date="2016" name="Mol. Biol. Evol.">
        <title>Comparative Genomics of Early-Diverging Mushroom-Forming Fungi Provides Insights into the Origins of Lignocellulose Decay Capabilities.</title>
        <authorList>
            <person name="Nagy L.G."/>
            <person name="Riley R."/>
            <person name="Tritt A."/>
            <person name="Adam C."/>
            <person name="Daum C."/>
            <person name="Floudas D."/>
            <person name="Sun H."/>
            <person name="Yadav J.S."/>
            <person name="Pangilinan J."/>
            <person name="Larsson K.H."/>
            <person name="Matsuura K."/>
            <person name="Barry K."/>
            <person name="Labutti K."/>
            <person name="Kuo R."/>
            <person name="Ohm R.A."/>
            <person name="Bhattacharya S.S."/>
            <person name="Shirouzu T."/>
            <person name="Yoshinaga Y."/>
            <person name="Martin F.M."/>
            <person name="Grigoriev I.V."/>
            <person name="Hibbett D.S."/>
        </authorList>
    </citation>
    <scope>NUCLEOTIDE SEQUENCE [LARGE SCALE GENOMIC DNA]</scope>
    <source>
        <strain evidence="8 9">TUFC12733</strain>
    </source>
</reference>
<comment type="function">
    <text evidence="7">Functions as component of the Arp2/3 complex which is involved in regulation of actin polymerization and together with an activating nucleation-promoting factor (NPF) mediates the formation of branched actin networks. Arp2/3 complex plays a critical role in the control of cell morphogenesis via the modulation of cell polarity development.</text>
</comment>
<evidence type="ECO:0000313" key="9">
    <source>
        <dbReference type="Proteomes" id="UP000076738"/>
    </source>
</evidence>
<evidence type="ECO:0000256" key="7">
    <source>
        <dbReference type="RuleBase" id="RU004301"/>
    </source>
</evidence>
<organism evidence="8 9">
    <name type="scientific">Calocera viscosa (strain TUFC12733)</name>
    <dbReference type="NCBI Taxonomy" id="1330018"/>
    <lineage>
        <taxon>Eukaryota</taxon>
        <taxon>Fungi</taxon>
        <taxon>Dikarya</taxon>
        <taxon>Basidiomycota</taxon>
        <taxon>Agaricomycotina</taxon>
        <taxon>Dacrymycetes</taxon>
        <taxon>Dacrymycetales</taxon>
        <taxon>Dacrymycetaceae</taxon>
        <taxon>Calocera</taxon>
    </lineage>
</organism>
<dbReference type="GO" id="GO:0030833">
    <property type="term" value="P:regulation of actin filament polymerization"/>
    <property type="evidence" value="ECO:0007669"/>
    <property type="project" value="InterPro"/>
</dbReference>
<evidence type="ECO:0000256" key="6">
    <source>
        <dbReference type="ARBA" id="ARBA00060329"/>
    </source>
</evidence>
<comment type="function">
    <text evidence="6">Functions as a component of the Arp2/3 complex which is involved in regulation of actin polymerization and together with an activating nucleation-promoting factor (NPF) mediates the formation of branched actin networks.</text>
</comment>
<dbReference type="SUPFAM" id="SSF69103">
    <property type="entry name" value="Arp2/3 complex 16 kDa subunit ARPC5"/>
    <property type="match status" value="1"/>
</dbReference>
<accession>A0A167IBS5</accession>
<name>A0A167IBS5_CALVF</name>
<keyword evidence="9" id="KW-1185">Reference proteome</keyword>
<dbReference type="Proteomes" id="UP000076738">
    <property type="component" value="Unassembled WGS sequence"/>
</dbReference>
<evidence type="ECO:0000256" key="2">
    <source>
        <dbReference type="ARBA" id="ARBA00006084"/>
    </source>
</evidence>
<dbReference type="GO" id="GO:0044396">
    <property type="term" value="P:actin cortical patch organization"/>
    <property type="evidence" value="ECO:0007669"/>
    <property type="project" value="UniProtKB-ARBA"/>
</dbReference>
<dbReference type="PANTHER" id="PTHR12644">
    <property type="entry name" value="ARP2/3 COMPLEX 16 KD SUBUNIT P16-ARC"/>
    <property type="match status" value="1"/>
</dbReference>
<dbReference type="PIRSF" id="PIRSF039096">
    <property type="entry name" value="p16-ARC"/>
    <property type="match status" value="1"/>
</dbReference>
<dbReference type="InterPro" id="IPR036743">
    <property type="entry name" value="ARPC5_sf"/>
</dbReference>
<dbReference type="STRING" id="1330018.A0A167IBS5"/>
<dbReference type="GO" id="GO:0034314">
    <property type="term" value="P:Arp2/3 complex-mediated actin nucleation"/>
    <property type="evidence" value="ECO:0007669"/>
    <property type="project" value="InterPro"/>
</dbReference>
<dbReference type="FunFam" id="1.25.40.190:FF:000003">
    <property type="entry name" value="Actin-related protein 2/3 complex subunit 5"/>
    <property type="match status" value="1"/>
</dbReference>
<dbReference type="Pfam" id="PF04699">
    <property type="entry name" value="P16-Arc"/>
    <property type="match status" value="1"/>
</dbReference>
<evidence type="ECO:0000256" key="5">
    <source>
        <dbReference type="ARBA" id="ARBA00040214"/>
    </source>
</evidence>
<gene>
    <name evidence="8" type="ORF">CALVIDRAFT_487409</name>
</gene>
<dbReference type="Gene3D" id="1.25.40.190">
    <property type="entry name" value="Actin-related protein 2/3 complex subunit 5"/>
    <property type="match status" value="1"/>
</dbReference>
<dbReference type="OrthoDB" id="429520at2759"/>
<proteinExistence type="inferred from homology"/>
<protein>
    <recommendedName>
        <fullName evidence="5 7">Actin-related protein 2/3 complex subunit 5</fullName>
    </recommendedName>
</protein>
<dbReference type="GO" id="GO:0005885">
    <property type="term" value="C:Arp2/3 protein complex"/>
    <property type="evidence" value="ECO:0007669"/>
    <property type="project" value="InterPro"/>
</dbReference>
<comment type="subcellular location">
    <subcellularLocation>
        <location evidence="1">Cytoplasm</location>
        <location evidence="1">Cytoskeleton</location>
    </subcellularLocation>
</comment>
<keyword evidence="3" id="KW-0963">Cytoplasm</keyword>
<evidence type="ECO:0000313" key="8">
    <source>
        <dbReference type="EMBL" id="KZO92488.1"/>
    </source>
</evidence>
<keyword evidence="4 7" id="KW-0206">Cytoskeleton</keyword>